<keyword evidence="1" id="KW-0808">Transferase</keyword>
<dbReference type="SUPFAM" id="SSF52540">
    <property type="entry name" value="P-loop containing nucleoside triphosphate hydrolases"/>
    <property type="match status" value="1"/>
</dbReference>
<dbReference type="InterPro" id="IPR027417">
    <property type="entry name" value="P-loop_NTPase"/>
</dbReference>
<protein>
    <submittedName>
        <fullName evidence="1">Nucleoside/nucleotide kinase family protein</fullName>
    </submittedName>
</protein>
<evidence type="ECO:0000313" key="1">
    <source>
        <dbReference type="EMBL" id="PWD50862.1"/>
    </source>
</evidence>
<dbReference type="RefSeq" id="WP_109229244.1">
    <property type="nucleotide sequence ID" value="NZ_PYHR01000002.1"/>
</dbReference>
<dbReference type="NCBIfam" id="NF006743">
    <property type="entry name" value="PRK09270.1-2"/>
    <property type="match status" value="1"/>
</dbReference>
<proteinExistence type="predicted"/>
<gene>
    <name evidence="1" type="ORF">C8046_09565</name>
</gene>
<dbReference type="OrthoDB" id="3192509at2"/>
<keyword evidence="1" id="KW-0418">Kinase</keyword>
<dbReference type="GO" id="GO:0016301">
    <property type="term" value="F:kinase activity"/>
    <property type="evidence" value="ECO:0007669"/>
    <property type="project" value="UniProtKB-KW"/>
</dbReference>
<dbReference type="PANTHER" id="PTHR10285">
    <property type="entry name" value="URIDINE KINASE"/>
    <property type="match status" value="1"/>
</dbReference>
<dbReference type="Proteomes" id="UP000245166">
    <property type="component" value="Unassembled WGS sequence"/>
</dbReference>
<keyword evidence="2" id="KW-1185">Reference proteome</keyword>
<name>A0A2U1ZVB2_9MICO</name>
<dbReference type="AlphaFoldDB" id="A0A2U1ZVB2"/>
<evidence type="ECO:0000313" key="2">
    <source>
        <dbReference type="Proteomes" id="UP000245166"/>
    </source>
</evidence>
<organism evidence="1 2">
    <name type="scientific">Serinibacter arcticus</name>
    <dbReference type="NCBI Taxonomy" id="1655435"/>
    <lineage>
        <taxon>Bacteria</taxon>
        <taxon>Bacillati</taxon>
        <taxon>Actinomycetota</taxon>
        <taxon>Actinomycetes</taxon>
        <taxon>Micrococcales</taxon>
        <taxon>Beutenbergiaceae</taxon>
        <taxon>Serinibacter</taxon>
    </lineage>
</organism>
<sequence>MTEATIVETTLEDLVERARALAHRGGRRILGICGAPGSGKSYLADHLVAALGPDLAVAVPMDGFHLAGEVLDALGRTPRKGAHDTFDGLGYVDLLRRLRAQPPRADGEDPALDGVVLAPRFRREIEEPVGSAIPVPPDVPLVVTEGNYLLRREAPWTPVRDLLDEVWFLAPPEDLRHDRLVARHESFGRSPAAARERSFGSDEVNAGVIATTAGRADAVWRLVQGT</sequence>
<dbReference type="Gene3D" id="3.40.50.300">
    <property type="entry name" value="P-loop containing nucleotide triphosphate hydrolases"/>
    <property type="match status" value="2"/>
</dbReference>
<dbReference type="EMBL" id="PYHR01000002">
    <property type="protein sequence ID" value="PWD50862.1"/>
    <property type="molecule type" value="Genomic_DNA"/>
</dbReference>
<accession>A0A2U1ZVB2</accession>
<comment type="caution">
    <text evidence="1">The sequence shown here is derived from an EMBL/GenBank/DDBJ whole genome shotgun (WGS) entry which is preliminary data.</text>
</comment>
<reference evidence="1 2" key="1">
    <citation type="submission" date="2018-03" db="EMBL/GenBank/DDBJ databases">
        <title>Genome assembly of novel Miniimonas species PCH200.</title>
        <authorList>
            <person name="Thakur V."/>
            <person name="Kumar V."/>
            <person name="Singh D."/>
        </authorList>
    </citation>
    <scope>NUCLEOTIDE SEQUENCE [LARGE SCALE GENOMIC DNA]</scope>
    <source>
        <strain evidence="1 2">PCH200</strain>
    </source>
</reference>